<evidence type="ECO:0000313" key="3">
    <source>
        <dbReference type="Proteomes" id="UP001241110"/>
    </source>
</evidence>
<keyword evidence="1" id="KW-0472">Membrane</keyword>
<sequence length="137" mass="15639">MSENRISSKQIQIIVIIGLVYLCGLCFYDSITEKLDGFSLSVNANREETINDHISQVISRKIPERISLPSSKGKFIYTNLLIQEESQNRYRVVVPVTFYTNGDTLQRDCVVKLAYKGGEPDEDDSWDIVAFTLLRDK</sequence>
<proteinExistence type="predicted"/>
<comment type="caution">
    <text evidence="2">The sequence shown here is derived from an EMBL/GenBank/DDBJ whole genome shotgun (WGS) entry which is preliminary data.</text>
</comment>
<dbReference type="Proteomes" id="UP001241110">
    <property type="component" value="Unassembled WGS sequence"/>
</dbReference>
<name>A0AAE3QJ93_9BACT</name>
<gene>
    <name evidence="2" type="ORF">QNI16_04060</name>
</gene>
<reference evidence="2" key="1">
    <citation type="submission" date="2023-05" db="EMBL/GenBank/DDBJ databases">
        <authorList>
            <person name="Zhang X."/>
        </authorList>
    </citation>
    <scope>NUCLEOTIDE SEQUENCE</scope>
    <source>
        <strain evidence="2">YF14B1</strain>
    </source>
</reference>
<dbReference type="EMBL" id="JASJOS010000002">
    <property type="protein sequence ID" value="MDJ1479646.1"/>
    <property type="molecule type" value="Genomic_DNA"/>
</dbReference>
<protein>
    <submittedName>
        <fullName evidence="2">Uncharacterized protein</fullName>
    </submittedName>
</protein>
<feature type="transmembrane region" description="Helical" evidence="1">
    <location>
        <begin position="12"/>
        <end position="31"/>
    </location>
</feature>
<accession>A0AAE3QJ93</accession>
<keyword evidence="1" id="KW-0812">Transmembrane</keyword>
<evidence type="ECO:0000256" key="1">
    <source>
        <dbReference type="SAM" id="Phobius"/>
    </source>
</evidence>
<dbReference type="AlphaFoldDB" id="A0AAE3QJ93"/>
<evidence type="ECO:0000313" key="2">
    <source>
        <dbReference type="EMBL" id="MDJ1479646.1"/>
    </source>
</evidence>
<organism evidence="2 3">
    <name type="scientific">Xanthocytophaga flava</name>
    <dbReference type="NCBI Taxonomy" id="3048013"/>
    <lineage>
        <taxon>Bacteria</taxon>
        <taxon>Pseudomonadati</taxon>
        <taxon>Bacteroidota</taxon>
        <taxon>Cytophagia</taxon>
        <taxon>Cytophagales</taxon>
        <taxon>Rhodocytophagaceae</taxon>
        <taxon>Xanthocytophaga</taxon>
    </lineage>
</organism>
<dbReference type="RefSeq" id="WP_313976008.1">
    <property type="nucleotide sequence ID" value="NZ_JASJOS010000002.1"/>
</dbReference>
<keyword evidence="1" id="KW-1133">Transmembrane helix</keyword>